<evidence type="ECO:0000256" key="4">
    <source>
        <dbReference type="SAM" id="MobiDB-lite"/>
    </source>
</evidence>
<dbReference type="SMART" id="SM01003">
    <property type="entry name" value="AlaDh_PNT_N"/>
    <property type="match status" value="1"/>
</dbReference>
<dbReference type="SMART" id="SM00020">
    <property type="entry name" value="Tryp_SPc"/>
    <property type="match status" value="1"/>
</dbReference>
<evidence type="ECO:0000256" key="1">
    <source>
        <dbReference type="ARBA" id="ARBA00022857"/>
    </source>
</evidence>
<dbReference type="FunFam" id="3.30.360.10:FF:000008">
    <property type="entry name" value="Alpha-aminoadipic semialdehyde synthase, mitochondrial"/>
    <property type="match status" value="1"/>
</dbReference>
<keyword evidence="5" id="KW-1133">Transmembrane helix</keyword>
<dbReference type="InterPro" id="IPR007886">
    <property type="entry name" value="AlaDH/PNT_N"/>
</dbReference>
<dbReference type="InterPro" id="IPR009003">
    <property type="entry name" value="Peptidase_S1_PA"/>
</dbReference>
<dbReference type="SUPFAM" id="SSF55347">
    <property type="entry name" value="Glyceraldehyde-3-phosphate dehydrogenase-like, C-terminal domain"/>
    <property type="match status" value="1"/>
</dbReference>
<name>A0A162R2W9_MUCCL</name>
<evidence type="ECO:0000313" key="8">
    <source>
        <dbReference type="Proteomes" id="UP000077051"/>
    </source>
</evidence>
<dbReference type="GO" id="GO:0006508">
    <property type="term" value="P:proteolysis"/>
    <property type="evidence" value="ECO:0007669"/>
    <property type="project" value="InterPro"/>
</dbReference>
<evidence type="ECO:0000259" key="6">
    <source>
        <dbReference type="PROSITE" id="PS50240"/>
    </source>
</evidence>
<sequence length="1280" mass="142050">MYRIHQHSSKSRLFFSRYHSTSARSSSNQSSVGIRRENKSRWERRSALTPNTVKQLIQETGTTVYVQPSTKRIFTNESYEKAGAIITEDISQADIILGIKEVPEASLLKDKTYLFFSHTHKGNEKNMPMLQSVLDKNIRLIDYELMKDETGRRLVAFGQFAGNAGMIDIFHGMGHRFLGLGYSTPFMYTSMAHAYPTIAEAKSALHRMGDAISENGTPKDFGPLVYAFTGSGNVTNGAMDIFKEVPHEFVPAEDLSKLVNDKNPRLDRLYATQLEVKDYIEQKDGGKLIDYEDYLANPERYQSNFHHKIAPYTNCVVTGAYWDKNYPRLMTNKQLADFERLKKQGLINKGKMMSLADIVCDVKGAFECLSHSTNVDDGFFYYDAIRDREHNDAEGEGMQIMGIDILPAELPVESSEFFSKALYPYIKDMVQSSPNTPLDKLPTLLRNATIADRGQLMDPHKGLLKPSATAANAASSTATHNDKKTVLLLGSGMVAAPLVEHLVKRPDVNIVVASNMAEEADALVRHHHNAESAPLDISNHQELSRLVSKADVVVSLVPAFLHTQVANVCIEQRKDMVTASYVSKEMEELEQKAQKAGILIMNEVGLDPGMDHMSAMKIIDEAQRNGSKIKSFISWCGGLPSPEASNVPLGYKFSWSPRGVLTASGNDAVYWNNGKKYTIAGQDLLKEHFPVVQTPYAGFVFEGLANRNSLGYADIYGLGDLSGMDTMFRGTLRYQGYSDLLYAFRKLGFLDQTKPIAEQCHNWSDYFSFVLSGKNAQLSQDEAYRCMVEKLGLPQDHFMVEKTWSAISYFLSEEQEKVNASNGSALDLFSILLSRRLKYDKGERDMVAMHHEFGVEHRNGKKETLTSTLIKYGNETHTAMADTVGLPTAMTVDLVLDNKIPERGVQRPTKPHVYLPILDQLEMKGIKFIEKSEPFKVNRLDATGSHSCLLALLLPAVVSAMTGGTTVESSSKYPFSVTLTNPILCGGSIISLDPPWILTAAHCIENLEIHPNEYTVAYGNRNFSEQSYAAIQQAVSHPLYVSSQQLQTQVYATDRTDVIPYDIALIKLKSPLVANTHVNRIPISTASLNKEEDPNAYKETIGMGYIGYEKPHADLLQYTPCNSSNAGTLRDNNFNHSIILATSDAGLCHGDSGSPLLIKSAETNEYYLDGVLNRILNAYDPDPDNGSCPFHESNLTRFLNSFVRPSAHIKWIMNVTQLSFDALTDPVTSVGDGSVFAASSTSSATTTTTTASLFLRASCFGVNWTLALALMSSLFIIIYL</sequence>
<dbReference type="SUPFAM" id="SSF50494">
    <property type="entry name" value="Trypsin-like serine proteases"/>
    <property type="match status" value="1"/>
</dbReference>
<feature type="transmembrane region" description="Helical" evidence="5">
    <location>
        <begin position="1260"/>
        <end position="1279"/>
    </location>
</feature>
<keyword evidence="5" id="KW-0472">Membrane</keyword>
<keyword evidence="8" id="KW-1185">Reference proteome</keyword>
<dbReference type="Pfam" id="PF16653">
    <property type="entry name" value="Sacchrp_dh_C"/>
    <property type="match status" value="1"/>
</dbReference>
<feature type="compositionally biased region" description="Basic and acidic residues" evidence="4">
    <location>
        <begin position="34"/>
        <end position="45"/>
    </location>
</feature>
<keyword evidence="1" id="KW-0521">NADP</keyword>
<organism evidence="7 8">
    <name type="scientific">Mucor lusitanicus CBS 277.49</name>
    <dbReference type="NCBI Taxonomy" id="747725"/>
    <lineage>
        <taxon>Eukaryota</taxon>
        <taxon>Fungi</taxon>
        <taxon>Fungi incertae sedis</taxon>
        <taxon>Mucoromycota</taxon>
        <taxon>Mucoromycotina</taxon>
        <taxon>Mucoromycetes</taxon>
        <taxon>Mucorales</taxon>
        <taxon>Mucorineae</taxon>
        <taxon>Mucoraceae</taxon>
        <taxon>Mucor</taxon>
    </lineage>
</organism>
<keyword evidence="5" id="KW-0812">Transmembrane</keyword>
<dbReference type="PANTHER" id="PTHR11133:SF22">
    <property type="entry name" value="ALPHA-AMINOADIPIC SEMIALDEHYDE SYNTHASE, MITOCHONDRIAL"/>
    <property type="match status" value="1"/>
</dbReference>
<dbReference type="Gene3D" id="3.40.50.720">
    <property type="entry name" value="NAD(P)-binding Rossmann-like Domain"/>
    <property type="match status" value="2"/>
</dbReference>
<dbReference type="InterPro" id="IPR036291">
    <property type="entry name" value="NAD(P)-bd_dom_sf"/>
</dbReference>
<dbReference type="GO" id="GO:0004252">
    <property type="term" value="F:serine-type endopeptidase activity"/>
    <property type="evidence" value="ECO:0007669"/>
    <property type="project" value="InterPro"/>
</dbReference>
<dbReference type="PRINTS" id="PR00722">
    <property type="entry name" value="CHYMOTRYPSIN"/>
</dbReference>
<keyword evidence="3" id="KW-0028">Amino-acid biosynthesis</keyword>
<dbReference type="GO" id="GO:0004753">
    <property type="term" value="F:saccharopine dehydrogenase activity"/>
    <property type="evidence" value="ECO:0007669"/>
    <property type="project" value="TreeGrafter"/>
</dbReference>
<keyword evidence="2" id="KW-0560">Oxidoreductase</keyword>
<dbReference type="EMBL" id="AMYB01000001">
    <property type="protein sequence ID" value="OAD07800.1"/>
    <property type="molecule type" value="Genomic_DNA"/>
</dbReference>
<feature type="region of interest" description="Disordered" evidence="4">
    <location>
        <begin position="23"/>
        <end position="45"/>
    </location>
</feature>
<evidence type="ECO:0000256" key="5">
    <source>
        <dbReference type="SAM" id="Phobius"/>
    </source>
</evidence>
<dbReference type="Gene3D" id="3.30.360.10">
    <property type="entry name" value="Dihydrodipicolinate Reductase, domain 2"/>
    <property type="match status" value="1"/>
</dbReference>
<dbReference type="Pfam" id="PF05222">
    <property type="entry name" value="AlaDh_PNT_N"/>
    <property type="match status" value="1"/>
</dbReference>
<dbReference type="GO" id="GO:0019878">
    <property type="term" value="P:lysine biosynthetic process via aminoadipic acid"/>
    <property type="evidence" value="ECO:0007669"/>
    <property type="project" value="TreeGrafter"/>
</dbReference>
<dbReference type="STRING" id="747725.A0A162R2W9"/>
<keyword evidence="3" id="KW-0457">Lysine biosynthesis</keyword>
<dbReference type="FunFam" id="3.40.50.720:FF:000072">
    <property type="entry name" value="Saccharopine dehydrogenase [NADP(+), L-glutamate-forming]"/>
    <property type="match status" value="1"/>
</dbReference>
<dbReference type="InterPro" id="IPR018114">
    <property type="entry name" value="TRYPSIN_HIS"/>
</dbReference>
<dbReference type="InterPro" id="IPR001314">
    <property type="entry name" value="Peptidase_S1A"/>
</dbReference>
<dbReference type="PROSITE" id="PS00134">
    <property type="entry name" value="TRYPSIN_HIS"/>
    <property type="match status" value="1"/>
</dbReference>
<dbReference type="PROSITE" id="PS50240">
    <property type="entry name" value="TRYPSIN_DOM"/>
    <property type="match status" value="1"/>
</dbReference>
<dbReference type="SUPFAM" id="SSF51735">
    <property type="entry name" value="NAD(P)-binding Rossmann-fold domains"/>
    <property type="match status" value="1"/>
</dbReference>
<dbReference type="InterPro" id="IPR051168">
    <property type="entry name" value="AASS"/>
</dbReference>
<feature type="domain" description="Peptidase S1" evidence="6">
    <location>
        <begin position="961"/>
        <end position="1217"/>
    </location>
</feature>
<gene>
    <name evidence="7" type="ORF">MUCCIDRAFT_104741</name>
</gene>
<protein>
    <recommendedName>
        <fullName evidence="6">Peptidase S1 domain-containing protein</fullName>
    </recommendedName>
</protein>
<dbReference type="Gene3D" id="2.40.10.10">
    <property type="entry name" value="Trypsin-like serine proteases"/>
    <property type="match status" value="1"/>
</dbReference>
<dbReference type="Pfam" id="PF03435">
    <property type="entry name" value="Sacchrp_dh_NADP"/>
    <property type="match status" value="1"/>
</dbReference>
<dbReference type="Proteomes" id="UP000077051">
    <property type="component" value="Unassembled WGS sequence"/>
</dbReference>
<proteinExistence type="predicted"/>
<dbReference type="InterPro" id="IPR001254">
    <property type="entry name" value="Trypsin_dom"/>
</dbReference>
<reference evidence="7 8" key="1">
    <citation type="submission" date="2015-06" db="EMBL/GenBank/DDBJ databases">
        <title>Expansion of signal transduction pathways in fungi by whole-genome duplication.</title>
        <authorList>
            <consortium name="DOE Joint Genome Institute"/>
            <person name="Corrochano L.M."/>
            <person name="Kuo A."/>
            <person name="Marcet-Houben M."/>
            <person name="Polaino S."/>
            <person name="Salamov A."/>
            <person name="Villalobos J.M."/>
            <person name="Alvarez M.I."/>
            <person name="Avalos J."/>
            <person name="Benito E.P."/>
            <person name="Benoit I."/>
            <person name="Burger G."/>
            <person name="Camino L.P."/>
            <person name="Canovas D."/>
            <person name="Cerda-Olmedo E."/>
            <person name="Cheng J.-F."/>
            <person name="Dominguez A."/>
            <person name="Elias M."/>
            <person name="Eslava A.P."/>
            <person name="Glaser F."/>
            <person name="Grimwood J."/>
            <person name="Gutierrez G."/>
            <person name="Heitman J."/>
            <person name="Henrissat B."/>
            <person name="Iturriaga E.A."/>
            <person name="Lang B.F."/>
            <person name="Lavin J.L."/>
            <person name="Lee S."/>
            <person name="Li W."/>
            <person name="Lindquist E."/>
            <person name="Lopez-Garcia S."/>
            <person name="Luque E.M."/>
            <person name="Marcos A.T."/>
            <person name="Martin J."/>
            <person name="Mccluskey K."/>
            <person name="Medina H.R."/>
            <person name="Miralles-Duran A."/>
            <person name="Miyazaki A."/>
            <person name="Munoz-Torres E."/>
            <person name="Oguiza J.A."/>
            <person name="Ohm R."/>
            <person name="Olmedo M."/>
            <person name="Orejas M."/>
            <person name="Ortiz-Castellanos L."/>
            <person name="Pisabarro A.G."/>
            <person name="Rodriguez-Romero J."/>
            <person name="Ruiz-Herrera J."/>
            <person name="Ruiz-Vazquez R."/>
            <person name="Sanz C."/>
            <person name="Schackwitz W."/>
            <person name="Schmutz J."/>
            <person name="Shahriari M."/>
            <person name="Shelest E."/>
            <person name="Silva-Franco F."/>
            <person name="Soanes D."/>
            <person name="Syed K."/>
            <person name="Tagua V.G."/>
            <person name="Talbot N.J."/>
            <person name="Thon M."/>
            <person name="De Vries R.P."/>
            <person name="Wiebenga A."/>
            <person name="Yadav J.S."/>
            <person name="Braun E.L."/>
            <person name="Baker S."/>
            <person name="Garre V."/>
            <person name="Horwitz B."/>
            <person name="Torres-Martinez S."/>
            <person name="Idnurm A."/>
            <person name="Herrera-Estrella A."/>
            <person name="Gabaldon T."/>
            <person name="Grigoriev I.V."/>
        </authorList>
    </citation>
    <scope>NUCLEOTIDE SEQUENCE [LARGE SCALE GENOMIC DNA]</scope>
    <source>
        <strain evidence="7 8">CBS 277.49</strain>
    </source>
</reference>
<accession>A0A162R2W9</accession>
<dbReference type="Gene3D" id="1.10.1870.10">
    <property type="entry name" value="Domain 3, Saccharopine reductase"/>
    <property type="match status" value="1"/>
</dbReference>
<evidence type="ECO:0000256" key="3">
    <source>
        <dbReference type="ARBA" id="ARBA00023154"/>
    </source>
</evidence>
<dbReference type="Pfam" id="PF00089">
    <property type="entry name" value="Trypsin"/>
    <property type="match status" value="1"/>
</dbReference>
<evidence type="ECO:0000313" key="7">
    <source>
        <dbReference type="EMBL" id="OAD07800.1"/>
    </source>
</evidence>
<dbReference type="GO" id="GO:0005737">
    <property type="term" value="C:cytoplasm"/>
    <property type="evidence" value="ECO:0007669"/>
    <property type="project" value="TreeGrafter"/>
</dbReference>
<dbReference type="OrthoDB" id="10059875at2759"/>
<comment type="caution">
    <text evidence="7">The sequence shown here is derived from an EMBL/GenBank/DDBJ whole genome shotgun (WGS) entry which is preliminary data.</text>
</comment>
<evidence type="ECO:0000256" key="2">
    <source>
        <dbReference type="ARBA" id="ARBA00023002"/>
    </source>
</evidence>
<dbReference type="VEuPathDB" id="FungiDB:MUCCIDRAFT_104741"/>
<dbReference type="InterPro" id="IPR032095">
    <property type="entry name" value="Sacchrp_dh-like_C"/>
</dbReference>
<dbReference type="AlphaFoldDB" id="A0A162R2W9"/>
<dbReference type="FunFam" id="3.40.50.720:FF:000087">
    <property type="entry name" value="alpha-aminoadipic semialdehyde synthase, mitochondrial"/>
    <property type="match status" value="1"/>
</dbReference>
<dbReference type="InterPro" id="IPR043504">
    <property type="entry name" value="Peptidase_S1_PA_chymotrypsin"/>
</dbReference>
<dbReference type="PANTHER" id="PTHR11133">
    <property type="entry name" value="SACCHAROPINE DEHYDROGENASE"/>
    <property type="match status" value="1"/>
</dbReference>
<dbReference type="SUPFAM" id="SSF52283">
    <property type="entry name" value="Formate/glycerate dehydrogenase catalytic domain-like"/>
    <property type="match status" value="1"/>
</dbReference>
<dbReference type="CDD" id="cd12189">
    <property type="entry name" value="LKR_SDH_like"/>
    <property type="match status" value="1"/>
</dbReference>
<dbReference type="InterPro" id="IPR005097">
    <property type="entry name" value="Sacchrp_dh_NADP-bd"/>
</dbReference>